<evidence type="ECO:0000313" key="1">
    <source>
        <dbReference type="Proteomes" id="UP000887565"/>
    </source>
</evidence>
<organism evidence="1 2">
    <name type="scientific">Romanomermis culicivorax</name>
    <name type="common">Nematode worm</name>
    <dbReference type="NCBI Taxonomy" id="13658"/>
    <lineage>
        <taxon>Eukaryota</taxon>
        <taxon>Metazoa</taxon>
        <taxon>Ecdysozoa</taxon>
        <taxon>Nematoda</taxon>
        <taxon>Enoplea</taxon>
        <taxon>Dorylaimia</taxon>
        <taxon>Mermithida</taxon>
        <taxon>Mermithoidea</taxon>
        <taxon>Mermithidae</taxon>
        <taxon>Romanomermis</taxon>
    </lineage>
</organism>
<dbReference type="AlphaFoldDB" id="A0A915HKT5"/>
<reference evidence="2" key="1">
    <citation type="submission" date="2022-11" db="UniProtKB">
        <authorList>
            <consortium name="WormBaseParasite"/>
        </authorList>
    </citation>
    <scope>IDENTIFICATION</scope>
</reference>
<keyword evidence="1" id="KW-1185">Reference proteome</keyword>
<dbReference type="Proteomes" id="UP000887565">
    <property type="component" value="Unplaced"/>
</dbReference>
<name>A0A915HKT5_ROMCU</name>
<evidence type="ECO:0000313" key="2">
    <source>
        <dbReference type="WBParaSite" id="nRc.2.0.1.t02161-RA"/>
    </source>
</evidence>
<dbReference type="WBParaSite" id="nRc.2.0.1.t02161-RA">
    <property type="protein sequence ID" value="nRc.2.0.1.t02161-RA"/>
    <property type="gene ID" value="nRc.2.0.1.g02161"/>
</dbReference>
<proteinExistence type="predicted"/>
<protein>
    <submittedName>
        <fullName evidence="2">Uncharacterized protein</fullName>
    </submittedName>
</protein>
<accession>A0A915HKT5</accession>
<sequence>MYKLFTNGARKYTPRCTVSASWAGSFFAIVVRRYGFLTGEVDDQALARVNFAKNTNLWGPRGGYHQE</sequence>